<dbReference type="PRINTS" id="PR00419">
    <property type="entry name" value="ADXRDTASE"/>
</dbReference>
<organism evidence="2 3">
    <name type="scientific">Zhongshania guokunii</name>
    <dbReference type="NCBI Taxonomy" id="641783"/>
    <lineage>
        <taxon>Bacteria</taxon>
        <taxon>Pseudomonadati</taxon>
        <taxon>Pseudomonadota</taxon>
        <taxon>Gammaproteobacteria</taxon>
        <taxon>Cellvibrionales</taxon>
        <taxon>Spongiibacteraceae</taxon>
        <taxon>Zhongshania</taxon>
    </lineage>
</organism>
<dbReference type="InterPro" id="IPR036188">
    <property type="entry name" value="FAD/NAD-bd_sf"/>
</dbReference>
<keyword evidence="3" id="KW-1185">Reference proteome</keyword>
<dbReference type="InterPro" id="IPR050464">
    <property type="entry name" value="Zeta_carotene_desat/Oxidored"/>
</dbReference>
<dbReference type="Gene3D" id="3.50.50.60">
    <property type="entry name" value="FAD/NAD(P)-binding domain"/>
    <property type="match status" value="1"/>
</dbReference>
<dbReference type="Gene3D" id="1.10.3110.10">
    <property type="entry name" value="protoporphyrinogen ix oxidase, domain 3"/>
    <property type="match status" value="1"/>
</dbReference>
<evidence type="ECO:0000259" key="1">
    <source>
        <dbReference type="Pfam" id="PF01593"/>
    </source>
</evidence>
<evidence type="ECO:0000313" key="2">
    <source>
        <dbReference type="EMBL" id="MEX1670943.1"/>
    </source>
</evidence>
<dbReference type="RefSeq" id="WP_368383213.1">
    <property type="nucleotide sequence ID" value="NZ_JBFRYA010000026.1"/>
</dbReference>
<sequence length="451" mass="49605">MSLEKIRIDKRNLAGQCIAVVGGGPAGLVAAFELKKLGAEVEVFERNDHVGGRTRSETRGEFSFDVGALVLLPTYKNTVELLHELGLDKSLSRSKPSLGIVRDGKVCSFDYKRPLRSSLLNPILSWPSKLKVLKLLPILIRNWTRLNYQSMAGVCDFDNETTKDFCLRELNEEINDYLADPFIRINSLTGSDQAPFGEFLWLLRAYCAPFIYHLSEGMDSYAKGLAKHLAVHLNTTVANVEENDGVVKLLCGCGKSYDFDACVIAIPPLFARQLGNNPNGNHQPYFDSVEPVSVISVHIGLSFRPEITEALMLFPKCESEEIGAIIFEHNKGLGRAPIGKAAVTIQASREWSLLHAELSDAALIAALLRCAIPFIGDVRTAIEESFVTRWDYVCPVTYPGYFTLLQEFCESQPGNASVVYAGDFYSGGIEGATISGRRAAAKVAKYLEAKA</sequence>
<dbReference type="Pfam" id="PF01593">
    <property type="entry name" value="Amino_oxidase"/>
    <property type="match status" value="1"/>
</dbReference>
<name>A0ABV3UAF5_9GAMM</name>
<dbReference type="PANTHER" id="PTHR42923">
    <property type="entry name" value="PROTOPORPHYRINOGEN OXIDASE"/>
    <property type="match status" value="1"/>
</dbReference>
<gene>
    <name evidence="2" type="ORF">AB4876_18695</name>
</gene>
<reference evidence="2 3" key="1">
    <citation type="journal article" date="2011" name="Int. J. Syst. Evol. Microbiol.">
        <title>Zhongshania antarctica gen. nov., sp. nov. and Zhongshania guokunii sp. nov., gammaproteobacteria respectively isolated from coastal attached (fast) ice and surface seawater of the Antarctic.</title>
        <authorList>
            <person name="Li H.J."/>
            <person name="Zhang X.Y."/>
            <person name="Chen C.X."/>
            <person name="Zhang Y.J."/>
            <person name="Gao Z.M."/>
            <person name="Yu Y."/>
            <person name="Chen X.L."/>
            <person name="Chen B."/>
            <person name="Zhang Y.Z."/>
        </authorList>
    </citation>
    <scope>NUCLEOTIDE SEQUENCE [LARGE SCALE GENOMIC DNA]</scope>
    <source>
        <strain evidence="2 3">ZS6-22T</strain>
    </source>
</reference>
<protein>
    <submittedName>
        <fullName evidence="2">NAD(P)/FAD-dependent oxidoreductase</fullName>
    </submittedName>
</protein>
<dbReference type="Proteomes" id="UP001557485">
    <property type="component" value="Unassembled WGS sequence"/>
</dbReference>
<proteinExistence type="predicted"/>
<accession>A0ABV3UAF5</accession>
<comment type="caution">
    <text evidence="2">The sequence shown here is derived from an EMBL/GenBank/DDBJ whole genome shotgun (WGS) entry which is preliminary data.</text>
</comment>
<dbReference type="EMBL" id="JBFRYA010000026">
    <property type="protein sequence ID" value="MEX1670943.1"/>
    <property type="molecule type" value="Genomic_DNA"/>
</dbReference>
<feature type="domain" description="Amine oxidase" evidence="1">
    <location>
        <begin position="26"/>
        <end position="443"/>
    </location>
</feature>
<dbReference type="InterPro" id="IPR002937">
    <property type="entry name" value="Amino_oxidase"/>
</dbReference>
<evidence type="ECO:0000313" key="3">
    <source>
        <dbReference type="Proteomes" id="UP001557485"/>
    </source>
</evidence>
<dbReference type="Gene3D" id="3.90.660.20">
    <property type="entry name" value="Protoporphyrinogen oxidase, mitochondrial, domain 2"/>
    <property type="match status" value="1"/>
</dbReference>
<dbReference type="SUPFAM" id="SSF51905">
    <property type="entry name" value="FAD/NAD(P)-binding domain"/>
    <property type="match status" value="1"/>
</dbReference>